<organism evidence="1 2">
    <name type="scientific">Armillaria gallica</name>
    <name type="common">Bulbous honey fungus</name>
    <name type="synonym">Armillaria bulbosa</name>
    <dbReference type="NCBI Taxonomy" id="47427"/>
    <lineage>
        <taxon>Eukaryota</taxon>
        <taxon>Fungi</taxon>
        <taxon>Dikarya</taxon>
        <taxon>Basidiomycota</taxon>
        <taxon>Agaricomycotina</taxon>
        <taxon>Agaricomycetes</taxon>
        <taxon>Agaricomycetidae</taxon>
        <taxon>Agaricales</taxon>
        <taxon>Marasmiineae</taxon>
        <taxon>Physalacriaceae</taxon>
        <taxon>Armillaria</taxon>
    </lineage>
</organism>
<name>A0A2H3D5K8_ARMGA</name>
<sequence>MSVENSILGTPEGIANESESYSKLKAGGELIVNNTKSQMQDYLTASYSFERSYLPRLKGPIWIHSLPGDPGSIAPALAHMNPKCPLPSPQYMSASNIQVVPVREPFRKQKLPFIYAVTRQRQMTLGGRVYCSRWYGNGRIVTILLVTSEFTVFTAEFSNPRYAHGPFSITFITYTHLFQLPVTKRWLYWVDRIRRSLPKRLGQPKLTLVQADVEEAMQQEFHRNLPFMSGLFYGLLTDSL</sequence>
<keyword evidence="2" id="KW-1185">Reference proteome</keyword>
<dbReference type="OrthoDB" id="3081333at2759"/>
<dbReference type="EMBL" id="KZ293665">
    <property type="protein sequence ID" value="PBK90541.1"/>
    <property type="molecule type" value="Genomic_DNA"/>
</dbReference>
<proteinExistence type="predicted"/>
<dbReference type="Proteomes" id="UP000217790">
    <property type="component" value="Unassembled WGS sequence"/>
</dbReference>
<reference evidence="2" key="1">
    <citation type="journal article" date="2017" name="Nat. Ecol. Evol.">
        <title>Genome expansion and lineage-specific genetic innovations in the forest pathogenic fungi Armillaria.</title>
        <authorList>
            <person name="Sipos G."/>
            <person name="Prasanna A.N."/>
            <person name="Walter M.C."/>
            <person name="O'Connor E."/>
            <person name="Balint B."/>
            <person name="Krizsan K."/>
            <person name="Kiss B."/>
            <person name="Hess J."/>
            <person name="Varga T."/>
            <person name="Slot J."/>
            <person name="Riley R."/>
            <person name="Boka B."/>
            <person name="Rigling D."/>
            <person name="Barry K."/>
            <person name="Lee J."/>
            <person name="Mihaltcheva S."/>
            <person name="LaButti K."/>
            <person name="Lipzen A."/>
            <person name="Waldron R."/>
            <person name="Moloney N.M."/>
            <person name="Sperisen C."/>
            <person name="Kredics L."/>
            <person name="Vagvoelgyi C."/>
            <person name="Patrignani A."/>
            <person name="Fitzpatrick D."/>
            <person name="Nagy I."/>
            <person name="Doyle S."/>
            <person name="Anderson J.B."/>
            <person name="Grigoriev I.V."/>
            <person name="Gueldener U."/>
            <person name="Muensterkoetter M."/>
            <person name="Nagy L.G."/>
        </authorList>
    </citation>
    <scope>NUCLEOTIDE SEQUENCE [LARGE SCALE GENOMIC DNA]</scope>
    <source>
        <strain evidence="2">Ar21-2</strain>
    </source>
</reference>
<accession>A0A2H3D5K8</accession>
<gene>
    <name evidence="1" type="ORF">ARMGADRAFT_1032537</name>
</gene>
<evidence type="ECO:0000313" key="2">
    <source>
        <dbReference type="Proteomes" id="UP000217790"/>
    </source>
</evidence>
<evidence type="ECO:0000313" key="1">
    <source>
        <dbReference type="EMBL" id="PBK90541.1"/>
    </source>
</evidence>
<dbReference type="InParanoid" id="A0A2H3D5K8"/>
<dbReference type="AlphaFoldDB" id="A0A2H3D5K8"/>
<protein>
    <submittedName>
        <fullName evidence="1">Uncharacterized protein</fullName>
    </submittedName>
</protein>